<dbReference type="PIRSF" id="PIRSF001238">
    <property type="entry name" value="IadA"/>
    <property type="match status" value="1"/>
</dbReference>
<dbReference type="SUPFAM" id="SSF51338">
    <property type="entry name" value="Composite domain of metallo-dependent hydrolases"/>
    <property type="match status" value="1"/>
</dbReference>
<feature type="binding site" evidence="3">
    <location>
        <position position="229"/>
    </location>
    <ligand>
        <name>Zn(2+)</name>
        <dbReference type="ChEBI" id="CHEBI:29105"/>
        <label>2</label>
        <note>catalytic</note>
    </ligand>
</feature>
<gene>
    <name evidence="5" type="ORF">ESZ26_00050</name>
    <name evidence="6" type="ORF">ESZ27_09290</name>
</gene>
<dbReference type="Proteomes" id="UP000321917">
    <property type="component" value="Unassembled WGS sequence"/>
</dbReference>
<dbReference type="NCBIfam" id="TIGR01975">
    <property type="entry name" value="isoAsp_dipep"/>
    <property type="match status" value="1"/>
</dbReference>
<evidence type="ECO:0000259" key="4">
    <source>
        <dbReference type="Pfam" id="PF01979"/>
    </source>
</evidence>
<dbReference type="EMBL" id="VOLQ01000015">
    <property type="protein sequence ID" value="TWX67064.1"/>
    <property type="molecule type" value="Genomic_DNA"/>
</dbReference>
<comment type="PTM">
    <text evidence="1">Carboxylation allows a single lysine to coordinate two zinc ions.</text>
</comment>
<sequence length="390" mass="42283">MISLLKNVNLYNPNPMGIKDVLVAGGKIADIFDVSDNGHHNIPDNWPVEVIDFNGAYLVPGFIDSHAHITGGGGEAGFSTQVPPVSLSEFTQVGVTTVVGLLGTDDTTRSIANLISKVYGLREEGMSAYCWTGGYHYPLTTLMGSAKADITFLEPVIGIGEFAISDHRSSQPTFEEVIKLASEAHVAGLLTGKAGIIHFHLGDGERRLELIERAISETEIPARVFNPTHVNRNKPLFEDSCKLLAHGCYIDITAFPEGTAEPGLEACDAIEIAVKKGLPLDKITVSSDGGGCLPCFDQQGELQHMDFGRASTLLETLQATLRKNIALESILPMFTSNVATLLRLHSKGKIVRNNDADMLVLNNKFEITDVMIKGRWHKRDNTTVVSGTFE</sequence>
<comment type="subcellular location">
    <subcellularLocation>
        <location evidence="1">Cytoplasm</location>
    </subcellularLocation>
</comment>
<keyword evidence="7" id="KW-1185">Reference proteome</keyword>
<proteinExistence type="inferred from homology"/>
<dbReference type="InterPro" id="IPR006680">
    <property type="entry name" value="Amidohydro-rel"/>
</dbReference>
<dbReference type="EMBL" id="VOLR01000001">
    <property type="protein sequence ID" value="TWX62750.1"/>
    <property type="molecule type" value="Genomic_DNA"/>
</dbReference>
<protein>
    <recommendedName>
        <fullName evidence="1">Isoaspartyl dipeptidase</fullName>
        <ecNumber evidence="1">3.4.19.-</ecNumber>
    </recommendedName>
</protein>
<feature type="binding site" evidence="3">
    <location>
        <position position="66"/>
    </location>
    <ligand>
        <name>Zn(2+)</name>
        <dbReference type="ChEBI" id="CHEBI:29105"/>
        <label>1</label>
        <note>catalytic</note>
    </ligand>
</feature>
<keyword evidence="1 3" id="KW-0862">Zinc</keyword>
<evidence type="ECO:0000256" key="1">
    <source>
        <dbReference type="PIRNR" id="PIRNR001238"/>
    </source>
</evidence>
<dbReference type="Gene3D" id="3.20.20.140">
    <property type="entry name" value="Metal-dependent hydrolases"/>
    <property type="match status" value="1"/>
</dbReference>
<evidence type="ECO:0000313" key="5">
    <source>
        <dbReference type="EMBL" id="TWX62750.1"/>
    </source>
</evidence>
<comment type="function">
    <text evidence="1">Catalyzes the hydrolytic cleavage of a subset of L-isoaspartyl (L-beta-aspartyl) dipeptides. Used to degrade proteins damaged by L-isoaspartyl residues formation.</text>
</comment>
<dbReference type="GO" id="GO:0008237">
    <property type="term" value="F:metallopeptidase activity"/>
    <property type="evidence" value="ECO:0007669"/>
    <property type="project" value="UniProtKB-KW"/>
</dbReference>
<accession>A0A5C6QDJ5</accession>
<evidence type="ECO:0000256" key="2">
    <source>
        <dbReference type="PIRSR" id="PIRSR001238-1"/>
    </source>
</evidence>
<comment type="similarity">
    <text evidence="1">Belongs to the peptidase M38 family.</text>
</comment>
<dbReference type="Gene3D" id="2.30.40.10">
    <property type="entry name" value="Urease, subunit C, domain 1"/>
    <property type="match status" value="1"/>
</dbReference>
<feature type="active site" description="Proton acceptor" evidence="2">
    <location>
        <position position="288"/>
    </location>
</feature>
<comment type="cofactor">
    <cofactor evidence="1 3">
        <name>Zn(2+)</name>
        <dbReference type="ChEBI" id="CHEBI:29105"/>
    </cofactor>
    <text evidence="1 3">Binds 2 Zn(2+) ions per subunit.</text>
</comment>
<feature type="binding site" evidence="3">
    <location>
        <position position="68"/>
    </location>
    <ligand>
        <name>Zn(2+)</name>
        <dbReference type="ChEBI" id="CHEBI:29105"/>
        <label>1</label>
        <note>catalytic</note>
    </ligand>
</feature>
<dbReference type="GO" id="GO:0008798">
    <property type="term" value="F:beta-aspartyl-peptidase activity"/>
    <property type="evidence" value="ECO:0007669"/>
    <property type="project" value="InterPro"/>
</dbReference>
<dbReference type="InterPro" id="IPR011059">
    <property type="entry name" value="Metal-dep_hydrolase_composite"/>
</dbReference>
<dbReference type="GO" id="GO:0005737">
    <property type="term" value="C:cytoplasm"/>
    <property type="evidence" value="ECO:0007669"/>
    <property type="project" value="UniProtKB-SubCell"/>
</dbReference>
<feature type="domain" description="Amidohydrolase-related" evidence="4">
    <location>
        <begin position="57"/>
        <end position="376"/>
    </location>
</feature>
<dbReference type="InterPro" id="IPR010229">
    <property type="entry name" value="Pept_M38_dipep"/>
</dbReference>
<dbReference type="GO" id="GO:0046872">
    <property type="term" value="F:metal ion binding"/>
    <property type="evidence" value="ECO:0007669"/>
    <property type="project" value="UniProtKB-KW"/>
</dbReference>
<organism evidence="6 8">
    <name type="scientific">Colwellia hornerae</name>
    <dbReference type="NCBI Taxonomy" id="89402"/>
    <lineage>
        <taxon>Bacteria</taxon>
        <taxon>Pseudomonadati</taxon>
        <taxon>Pseudomonadota</taxon>
        <taxon>Gammaproteobacteria</taxon>
        <taxon>Alteromonadales</taxon>
        <taxon>Colwelliaceae</taxon>
        <taxon>Colwellia</taxon>
    </lineage>
</organism>
<comment type="caution">
    <text evidence="6">The sequence shown here is derived from an EMBL/GenBank/DDBJ whole genome shotgun (WGS) entry which is preliminary data.</text>
</comment>
<keyword evidence="1" id="KW-0482">Metalloprotease</keyword>
<dbReference type="RefSeq" id="WP_146795815.1">
    <property type="nucleotide sequence ID" value="NZ_VOLP01000001.1"/>
</dbReference>
<dbReference type="EC" id="3.4.19.-" evidence="1"/>
<dbReference type="InterPro" id="IPR050378">
    <property type="entry name" value="Metallo-dep_Hydrolases_sf"/>
</dbReference>
<dbReference type="PANTHER" id="PTHR11647:SF1">
    <property type="entry name" value="COLLAPSIN RESPONSE MEDIATOR PROTEIN"/>
    <property type="match status" value="1"/>
</dbReference>
<keyword evidence="1 3" id="KW-0479">Metal-binding</keyword>
<keyword evidence="1 6" id="KW-0378">Hydrolase</keyword>
<name>A0A5C6QDJ5_9GAMM</name>
<dbReference type="InterPro" id="IPR032466">
    <property type="entry name" value="Metal_Hydrolase"/>
</dbReference>
<keyword evidence="1" id="KW-0645">Protease</keyword>
<dbReference type="AlphaFoldDB" id="A0A5C6QDJ5"/>
<dbReference type="Proteomes" id="UP000321525">
    <property type="component" value="Unassembled WGS sequence"/>
</dbReference>
<dbReference type="GO" id="GO:0006508">
    <property type="term" value="P:proteolysis"/>
    <property type="evidence" value="ECO:0007669"/>
    <property type="project" value="UniProtKB-KW"/>
</dbReference>
<dbReference type="SUPFAM" id="SSF51556">
    <property type="entry name" value="Metallo-dependent hydrolases"/>
    <property type="match status" value="1"/>
</dbReference>
<evidence type="ECO:0000313" key="8">
    <source>
        <dbReference type="Proteomes" id="UP000321917"/>
    </source>
</evidence>
<dbReference type="PANTHER" id="PTHR11647">
    <property type="entry name" value="HYDRANTOINASE/DIHYDROPYRIMIDINASE FAMILY MEMBER"/>
    <property type="match status" value="1"/>
</dbReference>
<dbReference type="Pfam" id="PF01979">
    <property type="entry name" value="Amidohydro_1"/>
    <property type="match status" value="1"/>
</dbReference>
<evidence type="ECO:0000256" key="3">
    <source>
        <dbReference type="PIRSR" id="PIRSR001238-3"/>
    </source>
</evidence>
<reference evidence="6 8" key="1">
    <citation type="submission" date="2019-07" db="EMBL/GenBank/DDBJ databases">
        <title>Genomes of sea-ice associated Colwellia species.</title>
        <authorList>
            <person name="Bowman J.P."/>
        </authorList>
    </citation>
    <scope>NUCLEOTIDE SEQUENCE [LARGE SCALE GENOMIC DNA]</scope>
    <source>
        <strain evidence="5 7">ACAM 607</strain>
        <strain evidence="6 8">IC036</strain>
    </source>
</reference>
<dbReference type="OrthoDB" id="9776455at2"/>
<evidence type="ECO:0000313" key="7">
    <source>
        <dbReference type="Proteomes" id="UP000321525"/>
    </source>
</evidence>
<evidence type="ECO:0000313" key="6">
    <source>
        <dbReference type="EMBL" id="TWX67064.1"/>
    </source>
</evidence>
<feature type="binding site" evidence="3">
    <location>
        <position position="288"/>
    </location>
    <ligand>
        <name>Zn(2+)</name>
        <dbReference type="ChEBI" id="CHEBI:29105"/>
        <label>1</label>
        <note>catalytic</note>
    </ligand>
</feature>
<feature type="binding site" evidence="3">
    <location>
        <position position="200"/>
    </location>
    <ligand>
        <name>Zn(2+)</name>
        <dbReference type="ChEBI" id="CHEBI:29105"/>
        <label>2</label>
        <note>catalytic</note>
    </ligand>
</feature>
<dbReference type="GO" id="GO:0016810">
    <property type="term" value="F:hydrolase activity, acting on carbon-nitrogen (but not peptide) bonds"/>
    <property type="evidence" value="ECO:0007669"/>
    <property type="project" value="InterPro"/>
</dbReference>